<dbReference type="InterPro" id="IPR042543">
    <property type="entry name" value="AdoMet_synthase_2"/>
</dbReference>
<dbReference type="Proteomes" id="UP000177565">
    <property type="component" value="Unassembled WGS sequence"/>
</dbReference>
<dbReference type="InterPro" id="IPR027790">
    <property type="entry name" value="AdoMet_synthase_2_family"/>
</dbReference>
<evidence type="ECO:0000313" key="2">
    <source>
        <dbReference type="EMBL" id="OHA26276.1"/>
    </source>
</evidence>
<dbReference type="Pfam" id="PF01941">
    <property type="entry name" value="AdoMet_Synthase"/>
    <property type="match status" value="2"/>
</dbReference>
<accession>A0A1G2MQY1</accession>
<comment type="caution">
    <text evidence="2">The sequence shown here is derived from an EMBL/GenBank/DDBJ whole genome shotgun (WGS) entry which is preliminary data.</text>
</comment>
<dbReference type="Gene3D" id="3.30.300.340">
    <property type="entry name" value="S-adenosylmethionine synthetase, N-terminal domain"/>
    <property type="match status" value="1"/>
</dbReference>
<sequence>MKITIVSDLLKSPANSEFEIVERKGRGHPDTLSDRLAELLSVTYSKYTRDKYGAILRHQFDKLSLMGGKCDIRFGGGNFTSPIRLLINGRATPKIGNETIEFKDLLINTAAHFLEEELRNFKFQDNCRVMWENTSNSTRGMIEGEHGGNSPIHYRFHPRNLKDLPESTKPISNDTAVGCSWAPYSPIEKMILEIESTLTSNETRLQHPWMGSDCKIIACRLTNCRNKSAYTFQETTIPTNARCPYGTVATGERYRGNTRTNDKTDYGELQIP</sequence>
<name>A0A1G2MQY1_9BACT</name>
<protein>
    <submittedName>
        <fullName evidence="2">Uncharacterized protein</fullName>
    </submittedName>
</protein>
<dbReference type="EMBL" id="MHRQ01000023">
    <property type="protein sequence ID" value="OHA26276.1"/>
    <property type="molecule type" value="Genomic_DNA"/>
</dbReference>
<dbReference type="Gene3D" id="3.30.300.10">
    <property type="match status" value="1"/>
</dbReference>
<dbReference type="STRING" id="1802312.A3C06_02435"/>
<proteinExistence type="inferred from homology"/>
<reference evidence="2 3" key="1">
    <citation type="journal article" date="2016" name="Nat. Commun.">
        <title>Thousands of microbial genomes shed light on interconnected biogeochemical processes in an aquifer system.</title>
        <authorList>
            <person name="Anantharaman K."/>
            <person name="Brown C.T."/>
            <person name="Hug L.A."/>
            <person name="Sharon I."/>
            <person name="Castelle C.J."/>
            <person name="Probst A.J."/>
            <person name="Thomas B.C."/>
            <person name="Singh A."/>
            <person name="Wilkins M.J."/>
            <person name="Karaoz U."/>
            <person name="Brodie E.L."/>
            <person name="Williams K.H."/>
            <person name="Hubbard S.S."/>
            <person name="Banfield J.F."/>
        </authorList>
    </citation>
    <scope>NUCLEOTIDE SEQUENCE [LARGE SCALE GENOMIC DNA]</scope>
</reference>
<comment type="similarity">
    <text evidence="1">Belongs to the AdoMet synthetase 2 family.</text>
</comment>
<evidence type="ECO:0000313" key="3">
    <source>
        <dbReference type="Proteomes" id="UP000177565"/>
    </source>
</evidence>
<evidence type="ECO:0000256" key="1">
    <source>
        <dbReference type="ARBA" id="ARBA00006892"/>
    </source>
</evidence>
<dbReference type="PANTHER" id="PTHR36697:SF1">
    <property type="entry name" value="S-ADENOSYLMETHIONINE SYNTHASE"/>
    <property type="match status" value="1"/>
</dbReference>
<dbReference type="PANTHER" id="PTHR36697">
    <property type="entry name" value="S-ADENOSYLMETHIONINE SYNTHASE"/>
    <property type="match status" value="1"/>
</dbReference>
<organism evidence="2 3">
    <name type="scientific">Candidatus Taylorbacteria bacterium RIFCSPHIGHO2_02_FULL_46_13</name>
    <dbReference type="NCBI Taxonomy" id="1802312"/>
    <lineage>
        <taxon>Bacteria</taxon>
        <taxon>Candidatus Tayloriibacteriota</taxon>
    </lineage>
</organism>
<dbReference type="AlphaFoldDB" id="A0A1G2MQY1"/>
<gene>
    <name evidence="2" type="ORF">A3C06_02435</name>
</gene>